<accession>A0A934VKS0</accession>
<reference evidence="1" key="1">
    <citation type="submission" date="2021-01" db="EMBL/GenBank/DDBJ databases">
        <title>Modified the classification status of verrucomicrobia.</title>
        <authorList>
            <person name="Feng X."/>
        </authorList>
    </citation>
    <scope>NUCLEOTIDE SEQUENCE</scope>
    <source>
        <strain evidence="1">KCTC 13126</strain>
    </source>
</reference>
<organism evidence="1 2">
    <name type="scientific">Pelagicoccus mobilis</name>
    <dbReference type="NCBI Taxonomy" id="415221"/>
    <lineage>
        <taxon>Bacteria</taxon>
        <taxon>Pseudomonadati</taxon>
        <taxon>Verrucomicrobiota</taxon>
        <taxon>Opitutia</taxon>
        <taxon>Puniceicoccales</taxon>
        <taxon>Pelagicoccaceae</taxon>
        <taxon>Pelagicoccus</taxon>
    </lineage>
</organism>
<dbReference type="Proteomes" id="UP000617628">
    <property type="component" value="Unassembled WGS sequence"/>
</dbReference>
<dbReference type="AlphaFoldDB" id="A0A934VKS0"/>
<name>A0A934VKS0_9BACT</name>
<keyword evidence="2" id="KW-1185">Reference proteome</keyword>
<sequence length="202" mass="23454">MSKFLATSMLLRFQILDDAVAKNDKTLLKKRKKEIEQATQSAKRELAPLLKAKNKRTVNDYLAFQKELGTIYLEATRRWNQFLKLMKKAELSSTQMDELRNRLVPFYLQHLTVYALNWDLVGAHPSTFPSERKGVFRPIRQLFQKTQAEARGVLTETQMKTFENAMRETTRLTTPIIITQPTFASRVYLSPNVTTPSMMMHP</sequence>
<proteinExistence type="predicted"/>
<comment type="caution">
    <text evidence="1">The sequence shown here is derived from an EMBL/GenBank/DDBJ whole genome shotgun (WGS) entry which is preliminary data.</text>
</comment>
<evidence type="ECO:0000313" key="2">
    <source>
        <dbReference type="Proteomes" id="UP000617628"/>
    </source>
</evidence>
<protein>
    <submittedName>
        <fullName evidence="1">Uncharacterized protein</fullName>
    </submittedName>
</protein>
<dbReference type="RefSeq" id="WP_200355198.1">
    <property type="nucleotide sequence ID" value="NZ_JAENIL010000014.1"/>
</dbReference>
<gene>
    <name evidence="1" type="ORF">JIN87_08885</name>
</gene>
<dbReference type="EMBL" id="JAENIL010000014">
    <property type="protein sequence ID" value="MBK1876981.1"/>
    <property type="molecule type" value="Genomic_DNA"/>
</dbReference>
<evidence type="ECO:0000313" key="1">
    <source>
        <dbReference type="EMBL" id="MBK1876981.1"/>
    </source>
</evidence>